<sequence>MNNSQPNIQQKYQYSIEVADAPDIPGEGKPRRNSLCPDKLITHPPNATTLYENFLHGINEAGDGNFLGHREINDGVAGPYVWQSYIKVQERVANFGSGLRKLGLKPKNFLGFFLINNPEYIMAQLACYQYNFITVPLYDTLGTESIVHIINQTEMEYCLVTTDKGRELLKLKNKLPTLQTIIVSGQYDQEFTNLANSLNVRIVNFIVVERDGSVHPVNAENPRPNDIAIICYTSGTMGIPKGVVLTHKNVMSNVASVRWLAEKGKCYLPSCDDVHISYLPLAHIFEFVNTATMIYGGVAIGFSQGNTLKLLDDIVELKPTIFISVPRLLNRIYDKVMAGIQAKGGVTQLMFTTAYNTKKNGLNKGNVDHWMWDRVVFAPIRARLGGRVKVILSGAAPISAEVMNFLRIAFSIDVYEGYGQTENAACLTMSLLGDTESGHVGSPQVCVEVKLVDVPEMNYTSKDNPYPRGEICVRGHSVFREYYKLPEITAEILDKDGWCHTGDIGYWDDHGRLVIIDRVKNIFKLAQGEYIVPEKIENVYSKHELVSQVFVYGDSLQPSLVAIIVPNEEMLLKWAKQNNLGKKSSQELCKDPKVNGYFLQTLIKYGKANDLKGFECVKNVRLTYKPFSSDNGLLTPTFKLKRYQAKIKFQKEIEEMYAEIS</sequence>
<dbReference type="SUPFAM" id="SSF56801">
    <property type="entry name" value="Acetyl-CoA synthetase-like"/>
    <property type="match status" value="1"/>
</dbReference>
<feature type="domain" description="AMP-dependent synthetase/ligase" evidence="5">
    <location>
        <begin position="78"/>
        <end position="483"/>
    </location>
</feature>
<evidence type="ECO:0000256" key="3">
    <source>
        <dbReference type="ARBA" id="ARBA00022741"/>
    </source>
</evidence>
<dbReference type="GO" id="GO:0005524">
    <property type="term" value="F:ATP binding"/>
    <property type="evidence" value="ECO:0007669"/>
    <property type="project" value="UniProtKB-KW"/>
</dbReference>
<organism evidence="6 7">
    <name type="scientific">Glomus cerebriforme</name>
    <dbReference type="NCBI Taxonomy" id="658196"/>
    <lineage>
        <taxon>Eukaryota</taxon>
        <taxon>Fungi</taxon>
        <taxon>Fungi incertae sedis</taxon>
        <taxon>Mucoromycota</taxon>
        <taxon>Glomeromycotina</taxon>
        <taxon>Glomeromycetes</taxon>
        <taxon>Glomerales</taxon>
        <taxon>Glomeraceae</taxon>
        <taxon>Glomus</taxon>
    </lineage>
</organism>
<dbReference type="Pfam" id="PF00501">
    <property type="entry name" value="AMP-binding"/>
    <property type="match status" value="1"/>
</dbReference>
<dbReference type="InterPro" id="IPR045311">
    <property type="entry name" value="LC-FACS_euk"/>
</dbReference>
<comment type="caution">
    <text evidence="6">The sequence shown here is derived from an EMBL/GenBank/DDBJ whole genome shotgun (WGS) entry which is preliminary data.</text>
</comment>
<proteinExistence type="inferred from homology"/>
<keyword evidence="7" id="KW-1185">Reference proteome</keyword>
<accession>A0A397SRG4</accession>
<evidence type="ECO:0000256" key="1">
    <source>
        <dbReference type="ARBA" id="ARBA00006432"/>
    </source>
</evidence>
<evidence type="ECO:0000256" key="2">
    <source>
        <dbReference type="ARBA" id="ARBA00022598"/>
    </source>
</evidence>
<name>A0A397SRG4_9GLOM</name>
<dbReference type="STRING" id="658196.A0A397SRG4"/>
<reference evidence="6 7" key="1">
    <citation type="submission" date="2018-06" db="EMBL/GenBank/DDBJ databases">
        <title>Comparative genomics reveals the genomic features of Rhizophagus irregularis, R. cerebriforme, R. diaphanum and Gigaspora rosea, and their symbiotic lifestyle signature.</title>
        <authorList>
            <person name="Morin E."/>
            <person name="San Clemente H."/>
            <person name="Chen E.C.H."/>
            <person name="De La Providencia I."/>
            <person name="Hainaut M."/>
            <person name="Kuo A."/>
            <person name="Kohler A."/>
            <person name="Murat C."/>
            <person name="Tang N."/>
            <person name="Roy S."/>
            <person name="Loubradou J."/>
            <person name="Henrissat B."/>
            <person name="Grigoriev I.V."/>
            <person name="Corradi N."/>
            <person name="Roux C."/>
            <person name="Martin F.M."/>
        </authorList>
    </citation>
    <scope>NUCLEOTIDE SEQUENCE [LARGE SCALE GENOMIC DNA]</scope>
    <source>
        <strain evidence="6 7">DAOM 227022</strain>
    </source>
</reference>
<evidence type="ECO:0000313" key="7">
    <source>
        <dbReference type="Proteomes" id="UP000265703"/>
    </source>
</evidence>
<dbReference type="GO" id="GO:0016020">
    <property type="term" value="C:membrane"/>
    <property type="evidence" value="ECO:0007669"/>
    <property type="project" value="TreeGrafter"/>
</dbReference>
<dbReference type="OrthoDB" id="1700726at2759"/>
<dbReference type="PANTHER" id="PTHR43272:SF33">
    <property type="entry name" value="AMP-BINDING DOMAIN-CONTAINING PROTEIN-RELATED"/>
    <property type="match status" value="1"/>
</dbReference>
<dbReference type="EMBL" id="QKYT01000256">
    <property type="protein sequence ID" value="RIA88588.1"/>
    <property type="molecule type" value="Genomic_DNA"/>
</dbReference>
<gene>
    <name evidence="6" type="ORF">C1645_725835</name>
</gene>
<keyword evidence="4" id="KW-0067">ATP-binding</keyword>
<evidence type="ECO:0000259" key="5">
    <source>
        <dbReference type="Pfam" id="PF00501"/>
    </source>
</evidence>
<evidence type="ECO:0000313" key="6">
    <source>
        <dbReference type="EMBL" id="RIA88588.1"/>
    </source>
</evidence>
<dbReference type="AlphaFoldDB" id="A0A397SRG4"/>
<protein>
    <recommendedName>
        <fullName evidence="5">AMP-dependent synthetase/ligase domain-containing protein</fullName>
    </recommendedName>
</protein>
<dbReference type="CDD" id="cd05927">
    <property type="entry name" value="LC-FACS_euk"/>
    <property type="match status" value="1"/>
</dbReference>
<keyword evidence="3" id="KW-0547">Nucleotide-binding</keyword>
<dbReference type="GO" id="GO:0005783">
    <property type="term" value="C:endoplasmic reticulum"/>
    <property type="evidence" value="ECO:0007669"/>
    <property type="project" value="TreeGrafter"/>
</dbReference>
<comment type="similarity">
    <text evidence="1">Belongs to the ATP-dependent AMP-binding enzyme family.</text>
</comment>
<dbReference type="InterPro" id="IPR042099">
    <property type="entry name" value="ANL_N_sf"/>
</dbReference>
<dbReference type="InterPro" id="IPR000873">
    <property type="entry name" value="AMP-dep_synth/lig_dom"/>
</dbReference>
<dbReference type="GO" id="GO:0004467">
    <property type="term" value="F:long-chain fatty acid-CoA ligase activity"/>
    <property type="evidence" value="ECO:0007669"/>
    <property type="project" value="InterPro"/>
</dbReference>
<keyword evidence="2" id="KW-0436">Ligase</keyword>
<evidence type="ECO:0000256" key="4">
    <source>
        <dbReference type="ARBA" id="ARBA00022840"/>
    </source>
</evidence>
<dbReference type="Gene3D" id="3.40.50.12780">
    <property type="entry name" value="N-terminal domain of ligase-like"/>
    <property type="match status" value="1"/>
</dbReference>
<dbReference type="Proteomes" id="UP000265703">
    <property type="component" value="Unassembled WGS sequence"/>
</dbReference>
<dbReference type="PANTHER" id="PTHR43272">
    <property type="entry name" value="LONG-CHAIN-FATTY-ACID--COA LIGASE"/>
    <property type="match status" value="1"/>
</dbReference>